<keyword evidence="9 13" id="KW-0560">Oxidoreductase</keyword>
<comment type="catalytic activity">
    <reaction evidence="12">
        <text>3 propionate 3-nitronate + 3 O2 + H2O = 3 3-oxopropanoate + 2 nitrate + nitrite + H2O2 + 3 H(+)</text>
        <dbReference type="Rhea" id="RHEA:57332"/>
        <dbReference type="ChEBI" id="CHEBI:15377"/>
        <dbReference type="ChEBI" id="CHEBI:15378"/>
        <dbReference type="ChEBI" id="CHEBI:15379"/>
        <dbReference type="ChEBI" id="CHEBI:16240"/>
        <dbReference type="ChEBI" id="CHEBI:16301"/>
        <dbReference type="ChEBI" id="CHEBI:17632"/>
        <dbReference type="ChEBI" id="CHEBI:33190"/>
        <dbReference type="ChEBI" id="CHEBI:136067"/>
    </reaction>
</comment>
<dbReference type="InterPro" id="IPR013785">
    <property type="entry name" value="Aldolase_TIM"/>
</dbReference>
<dbReference type="GO" id="GO:0018580">
    <property type="term" value="F:nitronate monooxygenase activity"/>
    <property type="evidence" value="ECO:0007669"/>
    <property type="project" value="InterPro"/>
</dbReference>
<protein>
    <recommendedName>
        <fullName evidence="4">Probable nitronate monooxygenase</fullName>
    </recommendedName>
    <alternativeName>
        <fullName evidence="11">Propionate 3-nitronate monooxygenase</fullName>
    </alternativeName>
</protein>
<evidence type="ECO:0000256" key="3">
    <source>
        <dbReference type="ARBA" id="ARBA00009881"/>
    </source>
</evidence>
<reference evidence="13 14" key="1">
    <citation type="submission" date="2020-08" db="EMBL/GenBank/DDBJ databases">
        <title>Genomic Encyclopedia of Type Strains, Phase III (KMG-III): the genomes of soil and plant-associated and newly described type strains.</title>
        <authorList>
            <person name="Whitman W."/>
        </authorList>
    </citation>
    <scope>NUCLEOTIDE SEQUENCE [LARGE SCALE GENOMIC DNA]</scope>
    <source>
        <strain evidence="13 14">SFB5A</strain>
    </source>
</reference>
<keyword evidence="5" id="KW-0216">Detoxification</keyword>
<dbReference type="AlphaFoldDB" id="A0A7W7X9D0"/>
<evidence type="ECO:0000256" key="6">
    <source>
        <dbReference type="ARBA" id="ARBA00022630"/>
    </source>
</evidence>
<evidence type="ECO:0000256" key="7">
    <source>
        <dbReference type="ARBA" id="ARBA00022643"/>
    </source>
</evidence>
<dbReference type="GO" id="GO:0009636">
    <property type="term" value="P:response to toxic substance"/>
    <property type="evidence" value="ECO:0007669"/>
    <property type="project" value="UniProtKB-KW"/>
</dbReference>
<evidence type="ECO:0000256" key="8">
    <source>
        <dbReference type="ARBA" id="ARBA00022741"/>
    </source>
</evidence>
<dbReference type="PANTHER" id="PTHR42747:SF3">
    <property type="entry name" value="NITRONATE MONOOXYGENASE-RELATED"/>
    <property type="match status" value="1"/>
</dbReference>
<name>A0A7W7X9D0_9ACTN</name>
<dbReference type="Pfam" id="PF03060">
    <property type="entry name" value="NMO"/>
    <property type="match status" value="1"/>
</dbReference>
<keyword evidence="8" id="KW-0547">Nucleotide-binding</keyword>
<dbReference type="FunFam" id="3.20.20.70:FF:000154">
    <property type="entry name" value="Probable nitronate monooxygenase"/>
    <property type="match status" value="1"/>
</dbReference>
<evidence type="ECO:0000256" key="9">
    <source>
        <dbReference type="ARBA" id="ARBA00023002"/>
    </source>
</evidence>
<evidence type="ECO:0000256" key="5">
    <source>
        <dbReference type="ARBA" id="ARBA00022575"/>
    </source>
</evidence>
<dbReference type="GO" id="GO:0000166">
    <property type="term" value="F:nucleotide binding"/>
    <property type="evidence" value="ECO:0007669"/>
    <property type="project" value="UniProtKB-KW"/>
</dbReference>
<keyword evidence="6" id="KW-0285">Flavoprotein</keyword>
<evidence type="ECO:0000256" key="4">
    <source>
        <dbReference type="ARBA" id="ARBA00013457"/>
    </source>
</evidence>
<keyword evidence="7" id="KW-0288">FMN</keyword>
<dbReference type="PANTHER" id="PTHR42747">
    <property type="entry name" value="NITRONATE MONOOXYGENASE-RELATED"/>
    <property type="match status" value="1"/>
</dbReference>
<sequence length="368" mass="37607">MPAHPAPLAPPALPPGRFGELVGIPLPVVQGPFGGGLSSVELAAAVSEGGGLGSYGAHVHTPEEITALVAGLRAATGRPFAVNLWVPQEGERAELPASELAGHVERLRPYYEELGVRPPSAEDVRARPGFDAQLDALIAAAPPVISLVMGLPPRRLVTEARRRGIVVLGTATTVEEAVALEEAGVDAVVASGSDAGGHRGAFLRPVRESLVGTFSLVPQVADAVTVPVVAAGGIADGRGVAAALALGADAVQVGTGFLAARESGASEAHRRVLGTPQARTTVLTRLFSGRPARGVPNGFVREMAAHEELVPPYPVQNALMGPIRRAAAERGRPEYVNLWAGQAAALAREPSAAAYLSALVEGAVRAAG</sequence>
<evidence type="ECO:0000313" key="13">
    <source>
        <dbReference type="EMBL" id="MBB4979757.1"/>
    </source>
</evidence>
<organism evidence="13 14">
    <name type="scientific">Streptomyces nymphaeiformis</name>
    <dbReference type="NCBI Taxonomy" id="2663842"/>
    <lineage>
        <taxon>Bacteria</taxon>
        <taxon>Bacillati</taxon>
        <taxon>Actinomycetota</taxon>
        <taxon>Actinomycetes</taxon>
        <taxon>Kitasatosporales</taxon>
        <taxon>Streptomycetaceae</taxon>
        <taxon>Streptomyces</taxon>
    </lineage>
</organism>
<comment type="caution">
    <text evidence="13">The sequence shown here is derived from an EMBL/GenBank/DDBJ whole genome shotgun (WGS) entry which is preliminary data.</text>
</comment>
<dbReference type="InterPro" id="IPR004136">
    <property type="entry name" value="NMO"/>
</dbReference>
<dbReference type="SUPFAM" id="SSF51412">
    <property type="entry name" value="Inosine monophosphate dehydrogenase (IMPDH)"/>
    <property type="match status" value="1"/>
</dbReference>
<evidence type="ECO:0000256" key="10">
    <source>
        <dbReference type="ARBA" id="ARBA00023033"/>
    </source>
</evidence>
<evidence type="ECO:0000256" key="12">
    <source>
        <dbReference type="ARBA" id="ARBA00049401"/>
    </source>
</evidence>
<evidence type="ECO:0000313" key="14">
    <source>
        <dbReference type="Proteomes" id="UP000582643"/>
    </source>
</evidence>
<comment type="similarity">
    <text evidence="3">Belongs to the nitronate monooxygenase family. NMO class I subfamily.</text>
</comment>
<evidence type="ECO:0000256" key="2">
    <source>
        <dbReference type="ARBA" id="ARBA00003535"/>
    </source>
</evidence>
<comment type="cofactor">
    <cofactor evidence="1">
        <name>FMN</name>
        <dbReference type="ChEBI" id="CHEBI:58210"/>
    </cofactor>
</comment>
<gene>
    <name evidence="13" type="ORF">GGE06_000645</name>
</gene>
<keyword evidence="14" id="KW-1185">Reference proteome</keyword>
<dbReference type="CDD" id="cd04730">
    <property type="entry name" value="NPD_like"/>
    <property type="match status" value="1"/>
</dbReference>
<dbReference type="RefSeq" id="WP_184929983.1">
    <property type="nucleotide sequence ID" value="NZ_JACHJY010000001.1"/>
</dbReference>
<evidence type="ECO:0000256" key="1">
    <source>
        <dbReference type="ARBA" id="ARBA00001917"/>
    </source>
</evidence>
<keyword evidence="10 13" id="KW-0503">Monooxygenase</keyword>
<dbReference type="Proteomes" id="UP000582643">
    <property type="component" value="Unassembled WGS sequence"/>
</dbReference>
<proteinExistence type="inferred from homology"/>
<dbReference type="Gene3D" id="3.20.20.70">
    <property type="entry name" value="Aldolase class I"/>
    <property type="match status" value="1"/>
</dbReference>
<evidence type="ECO:0000256" key="11">
    <source>
        <dbReference type="ARBA" id="ARBA00031155"/>
    </source>
</evidence>
<comment type="function">
    <text evidence="2">Nitronate monooxygenase that uses molecular oxygen to catalyze the oxidative denitrification of alkyl nitronates. Acts on propionate 3-nitronate (P3N), the presumed physiological substrate. Probably functions in the detoxification of P3N, a metabolic poison produced by plants and fungi as a defense mechanism.</text>
</comment>
<dbReference type="EMBL" id="JACHJY010000001">
    <property type="protein sequence ID" value="MBB4979757.1"/>
    <property type="molecule type" value="Genomic_DNA"/>
</dbReference>
<accession>A0A7W7X9D0</accession>